<dbReference type="InterPro" id="IPR011962">
    <property type="entry name" value="dCTP_deaminase"/>
</dbReference>
<dbReference type="PANTHER" id="PTHR42680">
    <property type="entry name" value="DCTP DEAMINASE"/>
    <property type="match status" value="1"/>
</dbReference>
<dbReference type="GO" id="GO:0008829">
    <property type="term" value="F:dCTP deaminase activity"/>
    <property type="evidence" value="ECO:0007669"/>
    <property type="project" value="UniProtKB-EC"/>
</dbReference>
<evidence type="ECO:0000313" key="4">
    <source>
        <dbReference type="Proteomes" id="UP000646946"/>
    </source>
</evidence>
<dbReference type="InterPro" id="IPR033704">
    <property type="entry name" value="dUTPase_trimeric"/>
</dbReference>
<dbReference type="Pfam" id="PF22769">
    <property type="entry name" value="DCD"/>
    <property type="match status" value="1"/>
</dbReference>
<accession>A0A832V1I3</accession>
<dbReference type="AlphaFoldDB" id="A0A832V1I3"/>
<gene>
    <name evidence="3" type="primary">dcd</name>
    <name evidence="3" type="ORF">H1016_02365</name>
</gene>
<evidence type="ECO:0000256" key="1">
    <source>
        <dbReference type="ARBA" id="ARBA00022801"/>
    </source>
</evidence>
<proteinExistence type="predicted"/>
<dbReference type="EC" id="3.5.4.13" evidence="3"/>
<reference evidence="3 4" key="1">
    <citation type="journal article" name="Nat. Commun.">
        <title>Undinarchaeota illuminate DPANN phylogeny and the impact of gene transfer on archaeal evolution.</title>
        <authorList>
            <person name="Dombrowski N."/>
            <person name="Williams T.A."/>
            <person name="Sun J."/>
            <person name="Woodcroft B.J."/>
            <person name="Lee J.H."/>
            <person name="Minh B.Q."/>
            <person name="Rinke C."/>
            <person name="Spang A."/>
        </authorList>
    </citation>
    <scope>NUCLEOTIDE SEQUENCE [LARGE SCALE GENOMIC DNA]</scope>
    <source>
        <strain evidence="3">MAG_bin1129</strain>
    </source>
</reference>
<dbReference type="SUPFAM" id="SSF51283">
    <property type="entry name" value="dUTPase-like"/>
    <property type="match status" value="1"/>
</dbReference>
<dbReference type="Proteomes" id="UP000646946">
    <property type="component" value="Unassembled WGS sequence"/>
</dbReference>
<evidence type="ECO:0000313" key="3">
    <source>
        <dbReference type="EMBL" id="HIK00363.1"/>
    </source>
</evidence>
<dbReference type="Gene3D" id="2.70.40.10">
    <property type="match status" value="1"/>
</dbReference>
<sequence length="162" mass="18354">MILGSTEIDKLIQKKKLLENYLEENIEGAGVDLRVGKIFHLKSGAKLTTSERVLPEIEEINGRHFVLKPDHYVLIQTMEKVNMPLNICARMLPRSTIQRSGVYQFHAFIDPGYSGTLTFGMKNLGKFDFEFEKGTKIAQIIFELVKGKTKAYKGKYQGGKVT</sequence>
<dbReference type="CDD" id="cd07557">
    <property type="entry name" value="trimeric_dUTPase"/>
    <property type="match status" value="1"/>
</dbReference>
<dbReference type="NCBIfam" id="TIGR02274">
    <property type="entry name" value="dCTP_deam"/>
    <property type="match status" value="1"/>
</dbReference>
<protein>
    <submittedName>
        <fullName evidence="3">dCTP deaminase</fullName>
        <ecNumber evidence="3">3.5.4.13</ecNumber>
    </submittedName>
</protein>
<comment type="caution">
    <text evidence="3">The sequence shown here is derived from an EMBL/GenBank/DDBJ whole genome shotgun (WGS) entry which is preliminary data.</text>
</comment>
<dbReference type="PANTHER" id="PTHR42680:SF3">
    <property type="entry name" value="DCTP DEAMINASE"/>
    <property type="match status" value="1"/>
</dbReference>
<organism evidence="3 4">
    <name type="scientific">Candidatus Naiadarchaeum limnaeum</name>
    <dbReference type="NCBI Taxonomy" id="2756139"/>
    <lineage>
        <taxon>Archaea</taxon>
        <taxon>Candidatus Undinarchaeota</taxon>
        <taxon>Candidatus Undinarchaeia</taxon>
        <taxon>Candidatus Naiadarchaeales</taxon>
        <taxon>Candidatus Naiadarchaeaceae</taxon>
        <taxon>Candidatus Naiadarchaeum</taxon>
    </lineage>
</organism>
<keyword evidence="4" id="KW-1185">Reference proteome</keyword>
<keyword evidence="2" id="KW-0546">Nucleotide metabolism</keyword>
<keyword evidence="1 3" id="KW-0378">Hydrolase</keyword>
<evidence type="ECO:0000256" key="2">
    <source>
        <dbReference type="ARBA" id="ARBA00023080"/>
    </source>
</evidence>
<dbReference type="GO" id="GO:0006229">
    <property type="term" value="P:dUTP biosynthetic process"/>
    <property type="evidence" value="ECO:0007669"/>
    <property type="project" value="InterPro"/>
</dbReference>
<dbReference type="InterPro" id="IPR036157">
    <property type="entry name" value="dUTPase-like_sf"/>
</dbReference>
<dbReference type="EMBL" id="DVAB01000023">
    <property type="protein sequence ID" value="HIK00363.1"/>
    <property type="molecule type" value="Genomic_DNA"/>
</dbReference>
<name>A0A832V1I3_9ARCH</name>